<name>A0A1Q3BET6_CEPFO</name>
<feature type="non-terminal residue" evidence="3">
    <location>
        <position position="1"/>
    </location>
</feature>
<organism evidence="3 4">
    <name type="scientific">Cephalotus follicularis</name>
    <name type="common">Albany pitcher plant</name>
    <dbReference type="NCBI Taxonomy" id="3775"/>
    <lineage>
        <taxon>Eukaryota</taxon>
        <taxon>Viridiplantae</taxon>
        <taxon>Streptophyta</taxon>
        <taxon>Embryophyta</taxon>
        <taxon>Tracheophyta</taxon>
        <taxon>Spermatophyta</taxon>
        <taxon>Magnoliopsida</taxon>
        <taxon>eudicotyledons</taxon>
        <taxon>Gunneridae</taxon>
        <taxon>Pentapetalae</taxon>
        <taxon>rosids</taxon>
        <taxon>fabids</taxon>
        <taxon>Oxalidales</taxon>
        <taxon>Cephalotaceae</taxon>
        <taxon>Cephalotus</taxon>
    </lineage>
</organism>
<dbReference type="AlphaFoldDB" id="A0A1Q3BET6"/>
<dbReference type="InterPro" id="IPR045159">
    <property type="entry name" value="DCAF7-like"/>
</dbReference>
<comment type="caution">
    <text evidence="3">The sequence shown here is derived from an EMBL/GenBank/DDBJ whole genome shotgun (WGS) entry which is preliminary data.</text>
</comment>
<dbReference type="InParanoid" id="A0A1Q3BET6"/>
<evidence type="ECO:0000313" key="4">
    <source>
        <dbReference type="Proteomes" id="UP000187406"/>
    </source>
</evidence>
<feature type="non-terminal residue" evidence="3">
    <location>
        <position position="114"/>
    </location>
</feature>
<evidence type="ECO:0000256" key="2">
    <source>
        <dbReference type="ARBA" id="ARBA00022737"/>
    </source>
</evidence>
<reference evidence="4" key="1">
    <citation type="submission" date="2016-04" db="EMBL/GenBank/DDBJ databases">
        <title>Cephalotus genome sequencing.</title>
        <authorList>
            <person name="Fukushima K."/>
            <person name="Hasebe M."/>
            <person name="Fang X."/>
        </authorList>
    </citation>
    <scope>NUCLEOTIDE SEQUENCE [LARGE SCALE GENOMIC DNA]</scope>
    <source>
        <strain evidence="4">cv. St1</strain>
    </source>
</reference>
<keyword evidence="4" id="KW-1185">Reference proteome</keyword>
<proteinExistence type="predicted"/>
<dbReference type="InterPro" id="IPR036322">
    <property type="entry name" value="WD40_repeat_dom_sf"/>
</dbReference>
<keyword evidence="1" id="KW-0853">WD repeat</keyword>
<dbReference type="PANTHER" id="PTHR19919">
    <property type="entry name" value="WD REPEAT CONTAINING PROTEIN"/>
    <property type="match status" value="1"/>
</dbReference>
<evidence type="ECO:0000256" key="1">
    <source>
        <dbReference type="ARBA" id="ARBA00022574"/>
    </source>
</evidence>
<keyword evidence="2" id="KW-0677">Repeat</keyword>
<evidence type="ECO:0008006" key="5">
    <source>
        <dbReference type="Google" id="ProtNLM"/>
    </source>
</evidence>
<gene>
    <name evidence="3" type="ORF">CFOL_v3_10020</name>
</gene>
<accession>A0A1Q3BET6</accession>
<dbReference type="SUPFAM" id="SSF50978">
    <property type="entry name" value="WD40 repeat-like"/>
    <property type="match status" value="1"/>
</dbReference>
<dbReference type="STRING" id="3775.A0A1Q3BET6"/>
<dbReference type="EMBL" id="BDDD01000484">
    <property type="protein sequence ID" value="GAV66510.1"/>
    <property type="molecule type" value="Genomic_DNA"/>
</dbReference>
<sequence>VFDLCDKDHSTIIYESSERDTPLVRLSWNKQEPRYMATIIMDTTKVVVLDIRFPTLPVVDVNAFAWAHSSCHTCTAGDDSQALIWDLFSMGQPVEGGLDPILAYTAGAKIQQLQ</sequence>
<dbReference type="Proteomes" id="UP000187406">
    <property type="component" value="Unassembled WGS sequence"/>
</dbReference>
<dbReference type="OrthoDB" id="1670136at2759"/>
<evidence type="ECO:0000313" key="3">
    <source>
        <dbReference type="EMBL" id="GAV66510.1"/>
    </source>
</evidence>
<protein>
    <recommendedName>
        <fullName evidence="5">WD40 domain-containing protein</fullName>
    </recommendedName>
</protein>